<evidence type="ECO:0000313" key="1">
    <source>
        <dbReference type="EMBL" id="EJT70620.1"/>
    </source>
</evidence>
<gene>
    <name evidence="2" type="primary">20352101</name>
    <name evidence="1" type="ORF">GGTG_11643</name>
</gene>
<dbReference type="Proteomes" id="UP000006039">
    <property type="component" value="Unassembled WGS sequence"/>
</dbReference>
<reference evidence="1" key="3">
    <citation type="submission" date="2010-09" db="EMBL/GenBank/DDBJ databases">
        <title>Annotation of Gaeumannomyces graminis var. tritici R3-111a-1.</title>
        <authorList>
            <consortium name="The Broad Institute Genome Sequencing Platform"/>
            <person name="Ma L.-J."/>
            <person name="Dead R."/>
            <person name="Young S.K."/>
            <person name="Zeng Q."/>
            <person name="Gargeya S."/>
            <person name="Fitzgerald M."/>
            <person name="Haas B."/>
            <person name="Abouelleil A."/>
            <person name="Alvarado L."/>
            <person name="Arachchi H.M."/>
            <person name="Berlin A."/>
            <person name="Brown A."/>
            <person name="Chapman S.B."/>
            <person name="Chen Z."/>
            <person name="Dunbar C."/>
            <person name="Freedman E."/>
            <person name="Gearin G."/>
            <person name="Gellesch M."/>
            <person name="Goldberg J."/>
            <person name="Griggs A."/>
            <person name="Gujja S."/>
            <person name="Heiman D."/>
            <person name="Howarth C."/>
            <person name="Larson L."/>
            <person name="Lui A."/>
            <person name="MacDonald P.J.P."/>
            <person name="Mehta T."/>
            <person name="Montmayeur A."/>
            <person name="Murphy C."/>
            <person name="Neiman D."/>
            <person name="Pearson M."/>
            <person name="Priest M."/>
            <person name="Roberts A."/>
            <person name="Saif S."/>
            <person name="Shea T."/>
            <person name="Shenoy N."/>
            <person name="Sisk P."/>
            <person name="Stolte C."/>
            <person name="Sykes S."/>
            <person name="Yandava C."/>
            <person name="Wortman J."/>
            <person name="Nusbaum C."/>
            <person name="Birren B."/>
        </authorList>
    </citation>
    <scope>NUCLEOTIDE SEQUENCE</scope>
    <source>
        <strain evidence="1">R3-111a-1</strain>
    </source>
</reference>
<sequence length="358" mass="38565">MDIYDDCITHSDSWGAHGLDDQRLQRVAQVQEYLEQGLLTPDKILQRLTDALAPTLTGNSIISGISLGGIRRRFEELKDRQTEGVTKHSFIAGLSPSSSSAAATPALGALFDLVYWHASFPFSAARTTDATVDEPGLVRAAALLSPREAGPRWTLARHASFNVRSGAWGPYAEGWVVTARHAGAEDWRRRVFRALATPTTTAAAAGETTTTTTIPVPRFFMFRARNGGDDGSGDENDEGQQVAVVHDEDERTVDLLDVLALTTPNDVPKSGPPLRESFDGLMGDLLANTQRQQLSELVVPKKTLGSLLSLLLGTPGADWETAPPSADSPHGALVQELLSPGDGEALGFRQFDELVQDK</sequence>
<dbReference type="GeneID" id="20352101"/>
<name>J3PDS0_GAET3</name>
<dbReference type="EMBL" id="GL385401">
    <property type="protein sequence ID" value="EJT70620.1"/>
    <property type="molecule type" value="Genomic_DNA"/>
</dbReference>
<dbReference type="HOGENOM" id="CLU_748385_0_0_1"/>
<accession>J3PDS0</accession>
<dbReference type="RefSeq" id="XP_009227798.1">
    <property type="nucleotide sequence ID" value="XM_009229534.1"/>
</dbReference>
<reference evidence="1" key="2">
    <citation type="submission" date="2010-07" db="EMBL/GenBank/DDBJ databases">
        <authorList>
            <consortium name="The Broad Institute Genome Sequencing Platform"/>
            <consortium name="Broad Institute Genome Sequencing Center for Infectious Disease"/>
            <person name="Ma L.-J."/>
            <person name="Dead R."/>
            <person name="Young S."/>
            <person name="Zeng Q."/>
            <person name="Koehrsen M."/>
            <person name="Alvarado L."/>
            <person name="Berlin A."/>
            <person name="Chapman S.B."/>
            <person name="Chen Z."/>
            <person name="Freedman E."/>
            <person name="Gellesch M."/>
            <person name="Goldberg J."/>
            <person name="Griggs A."/>
            <person name="Gujja S."/>
            <person name="Heilman E.R."/>
            <person name="Heiman D."/>
            <person name="Hepburn T."/>
            <person name="Howarth C."/>
            <person name="Jen D."/>
            <person name="Larson L."/>
            <person name="Mehta T."/>
            <person name="Neiman D."/>
            <person name="Pearson M."/>
            <person name="Roberts A."/>
            <person name="Saif S."/>
            <person name="Shea T."/>
            <person name="Shenoy N."/>
            <person name="Sisk P."/>
            <person name="Stolte C."/>
            <person name="Sykes S."/>
            <person name="Walk T."/>
            <person name="White J."/>
            <person name="Yandava C."/>
            <person name="Haas B."/>
            <person name="Nusbaum C."/>
            <person name="Birren B."/>
        </authorList>
    </citation>
    <scope>NUCLEOTIDE SEQUENCE</scope>
    <source>
        <strain evidence="1">R3-111a-1</strain>
    </source>
</reference>
<organism evidence="1">
    <name type="scientific">Gaeumannomyces tritici (strain R3-111a-1)</name>
    <name type="common">Wheat and barley take-all root rot fungus</name>
    <name type="synonym">Gaeumannomyces graminis var. tritici</name>
    <dbReference type="NCBI Taxonomy" id="644352"/>
    <lineage>
        <taxon>Eukaryota</taxon>
        <taxon>Fungi</taxon>
        <taxon>Dikarya</taxon>
        <taxon>Ascomycota</taxon>
        <taxon>Pezizomycotina</taxon>
        <taxon>Sordariomycetes</taxon>
        <taxon>Sordariomycetidae</taxon>
        <taxon>Magnaporthales</taxon>
        <taxon>Magnaporthaceae</taxon>
        <taxon>Gaeumannomyces</taxon>
    </lineage>
</organism>
<evidence type="ECO:0000313" key="2">
    <source>
        <dbReference type="EnsemblFungi" id="EJT70620"/>
    </source>
</evidence>
<dbReference type="EnsemblFungi" id="EJT70620">
    <property type="protein sequence ID" value="EJT70620"/>
    <property type="gene ID" value="GGTG_11643"/>
</dbReference>
<dbReference type="OrthoDB" id="3759600at2759"/>
<evidence type="ECO:0000313" key="3">
    <source>
        <dbReference type="Proteomes" id="UP000006039"/>
    </source>
</evidence>
<dbReference type="STRING" id="644352.J3PDS0"/>
<dbReference type="eggNOG" id="ENOG502TH4W">
    <property type="taxonomic scope" value="Eukaryota"/>
</dbReference>
<reference evidence="2" key="5">
    <citation type="submission" date="2018-04" db="UniProtKB">
        <authorList>
            <consortium name="EnsemblFungi"/>
        </authorList>
    </citation>
    <scope>IDENTIFICATION</scope>
    <source>
        <strain evidence="2">R3-111a-1</strain>
    </source>
</reference>
<dbReference type="VEuPathDB" id="FungiDB:GGTG_11643"/>
<dbReference type="AlphaFoldDB" id="J3PDS0"/>
<proteinExistence type="predicted"/>
<reference evidence="3" key="1">
    <citation type="submission" date="2010-07" db="EMBL/GenBank/DDBJ databases">
        <title>The genome sequence of Gaeumannomyces graminis var. tritici strain R3-111a-1.</title>
        <authorList>
            <consortium name="The Broad Institute Genome Sequencing Platform"/>
            <person name="Ma L.-J."/>
            <person name="Dead R."/>
            <person name="Young S."/>
            <person name="Zeng Q."/>
            <person name="Koehrsen M."/>
            <person name="Alvarado L."/>
            <person name="Berlin A."/>
            <person name="Chapman S.B."/>
            <person name="Chen Z."/>
            <person name="Freedman E."/>
            <person name="Gellesch M."/>
            <person name="Goldberg J."/>
            <person name="Griggs A."/>
            <person name="Gujja S."/>
            <person name="Heilman E.R."/>
            <person name="Heiman D."/>
            <person name="Hepburn T."/>
            <person name="Howarth C."/>
            <person name="Jen D."/>
            <person name="Larson L."/>
            <person name="Mehta T."/>
            <person name="Neiman D."/>
            <person name="Pearson M."/>
            <person name="Roberts A."/>
            <person name="Saif S."/>
            <person name="Shea T."/>
            <person name="Shenoy N."/>
            <person name="Sisk P."/>
            <person name="Stolte C."/>
            <person name="Sykes S."/>
            <person name="Walk T."/>
            <person name="White J."/>
            <person name="Yandava C."/>
            <person name="Haas B."/>
            <person name="Nusbaum C."/>
            <person name="Birren B."/>
        </authorList>
    </citation>
    <scope>NUCLEOTIDE SEQUENCE [LARGE SCALE GENOMIC DNA]</scope>
    <source>
        <strain evidence="3">R3-111a-1</strain>
    </source>
</reference>
<reference evidence="2" key="4">
    <citation type="journal article" date="2015" name="G3 (Bethesda)">
        <title>Genome sequences of three phytopathogenic species of the Magnaporthaceae family of fungi.</title>
        <authorList>
            <person name="Okagaki L.H."/>
            <person name="Nunes C.C."/>
            <person name="Sailsbery J."/>
            <person name="Clay B."/>
            <person name="Brown D."/>
            <person name="John T."/>
            <person name="Oh Y."/>
            <person name="Young N."/>
            <person name="Fitzgerald M."/>
            <person name="Haas B.J."/>
            <person name="Zeng Q."/>
            <person name="Young S."/>
            <person name="Adiconis X."/>
            <person name="Fan L."/>
            <person name="Levin J.Z."/>
            <person name="Mitchell T.K."/>
            <person name="Okubara P.A."/>
            <person name="Farman M.L."/>
            <person name="Kohn L.M."/>
            <person name="Birren B."/>
            <person name="Ma L.-J."/>
            <person name="Dean R.A."/>
        </authorList>
    </citation>
    <scope>NUCLEOTIDE SEQUENCE</scope>
    <source>
        <strain evidence="2">R3-111a-1</strain>
    </source>
</reference>
<protein>
    <submittedName>
        <fullName evidence="1 2">Uncharacterized protein</fullName>
    </submittedName>
</protein>
<keyword evidence="3" id="KW-1185">Reference proteome</keyword>